<dbReference type="Pfam" id="PF00249">
    <property type="entry name" value="Myb_DNA-binding"/>
    <property type="match status" value="2"/>
</dbReference>
<evidence type="ECO:0000256" key="5">
    <source>
        <dbReference type="SAM" id="MobiDB-lite"/>
    </source>
</evidence>
<dbReference type="PROSITE" id="PS51294">
    <property type="entry name" value="HTH_MYB"/>
    <property type="match status" value="2"/>
</dbReference>
<evidence type="ECO:0000313" key="8">
    <source>
        <dbReference type="EMBL" id="EXC32986.1"/>
    </source>
</evidence>
<dbReference type="SMART" id="SM00717">
    <property type="entry name" value="SANT"/>
    <property type="match status" value="2"/>
</dbReference>
<evidence type="ECO:0000256" key="3">
    <source>
        <dbReference type="ARBA" id="ARBA00023125"/>
    </source>
</evidence>
<keyword evidence="4" id="KW-0539">Nucleus</keyword>
<dbReference type="FunFam" id="1.10.10.60:FF:000001">
    <property type="entry name" value="MYB-related transcription factor"/>
    <property type="match status" value="1"/>
</dbReference>
<evidence type="ECO:0000256" key="4">
    <source>
        <dbReference type="ARBA" id="ARBA00023242"/>
    </source>
</evidence>
<comment type="subcellular location">
    <subcellularLocation>
        <location evidence="1">Nucleus</location>
    </subcellularLocation>
</comment>
<dbReference type="GO" id="GO:0003677">
    <property type="term" value="F:DNA binding"/>
    <property type="evidence" value="ECO:0007669"/>
    <property type="project" value="UniProtKB-KW"/>
</dbReference>
<dbReference type="Proteomes" id="UP000030645">
    <property type="component" value="Unassembled WGS sequence"/>
</dbReference>
<dbReference type="AlphaFoldDB" id="W9SA94"/>
<feature type="compositionally biased region" description="Basic residues" evidence="5">
    <location>
        <begin position="123"/>
        <end position="138"/>
    </location>
</feature>
<keyword evidence="2" id="KW-0677">Repeat</keyword>
<evidence type="ECO:0000313" key="9">
    <source>
        <dbReference type="Proteomes" id="UP000030645"/>
    </source>
</evidence>
<protein>
    <submittedName>
        <fullName evidence="8">Transcription factor</fullName>
    </submittedName>
</protein>
<keyword evidence="3" id="KW-0238">DNA-binding</keyword>
<evidence type="ECO:0000256" key="2">
    <source>
        <dbReference type="ARBA" id="ARBA00022737"/>
    </source>
</evidence>
<dbReference type="InterPro" id="IPR009057">
    <property type="entry name" value="Homeodomain-like_sf"/>
</dbReference>
<dbReference type="PROSITE" id="PS50090">
    <property type="entry name" value="MYB_LIKE"/>
    <property type="match status" value="2"/>
</dbReference>
<evidence type="ECO:0000256" key="1">
    <source>
        <dbReference type="ARBA" id="ARBA00004123"/>
    </source>
</evidence>
<reference evidence="9" key="1">
    <citation type="submission" date="2013-01" db="EMBL/GenBank/DDBJ databases">
        <title>Draft Genome Sequence of a Mulberry Tree, Morus notabilis C.K. Schneid.</title>
        <authorList>
            <person name="He N."/>
            <person name="Zhao S."/>
        </authorList>
    </citation>
    <scope>NUCLEOTIDE SEQUENCE</scope>
</reference>
<evidence type="ECO:0000259" key="6">
    <source>
        <dbReference type="PROSITE" id="PS50090"/>
    </source>
</evidence>
<dbReference type="STRING" id="981085.W9SA94"/>
<name>W9SA94_9ROSA</name>
<dbReference type="OrthoDB" id="1183962at2759"/>
<dbReference type="GO" id="GO:0005634">
    <property type="term" value="C:nucleus"/>
    <property type="evidence" value="ECO:0007669"/>
    <property type="project" value="UniProtKB-SubCell"/>
</dbReference>
<dbReference type="PANTHER" id="PTHR47999:SF96">
    <property type="entry name" value="TRANSCRIPTION REPRESSOR MYB6-LIKE"/>
    <property type="match status" value="1"/>
</dbReference>
<accession>W9SA94</accession>
<feature type="domain" description="HTH myb-type" evidence="7">
    <location>
        <begin position="9"/>
        <end position="61"/>
    </location>
</feature>
<dbReference type="InterPro" id="IPR001005">
    <property type="entry name" value="SANT/Myb"/>
</dbReference>
<feature type="domain" description="HTH myb-type" evidence="7">
    <location>
        <begin position="62"/>
        <end position="116"/>
    </location>
</feature>
<dbReference type="SUPFAM" id="SSF46689">
    <property type="entry name" value="Homeodomain-like"/>
    <property type="match status" value="1"/>
</dbReference>
<organism evidence="8 9">
    <name type="scientific">Morus notabilis</name>
    <dbReference type="NCBI Taxonomy" id="981085"/>
    <lineage>
        <taxon>Eukaryota</taxon>
        <taxon>Viridiplantae</taxon>
        <taxon>Streptophyta</taxon>
        <taxon>Embryophyta</taxon>
        <taxon>Tracheophyta</taxon>
        <taxon>Spermatophyta</taxon>
        <taxon>Magnoliopsida</taxon>
        <taxon>eudicotyledons</taxon>
        <taxon>Gunneridae</taxon>
        <taxon>Pentapetalae</taxon>
        <taxon>rosids</taxon>
        <taxon>fabids</taxon>
        <taxon>Rosales</taxon>
        <taxon>Moraceae</taxon>
        <taxon>Moreae</taxon>
        <taxon>Morus</taxon>
    </lineage>
</organism>
<dbReference type="PANTHER" id="PTHR47999">
    <property type="entry name" value="TRANSCRIPTION FACTOR MYB8-RELATED-RELATED"/>
    <property type="match status" value="1"/>
</dbReference>
<feature type="domain" description="Myb-like" evidence="6">
    <location>
        <begin position="62"/>
        <end position="112"/>
    </location>
</feature>
<dbReference type="InterPro" id="IPR017930">
    <property type="entry name" value="Myb_dom"/>
</dbReference>
<sequence length="292" mass="33124">MGRRPYCSKVGLNKGIWTKLEDKILTDYITVHGEGNWNNLPKLAGLKRCGKSCRLRWMNYLRPDIKRGNISPDEEDLIIRMHKLVGNRWSLIARRLPERTDNEIKNYWNTNLRKKLEPPRTSKVTKSKRKFTKEKRPKQALGPKNSVESSPPAPPVKPIRTKAFRVVTRKTQTLIRPTEIKIPSGVDEEGEKSNGEIMVNCHLIGDGEPAQEVANLMIEYSCAGPQMNDTTIGPSSDHASSSPMWDEQGLGEWFNSSSSNCNGFITSSFEEDLNLMDFLSVANFLDFDEELS</sequence>
<dbReference type="eggNOG" id="KOG0048">
    <property type="taxonomic scope" value="Eukaryota"/>
</dbReference>
<dbReference type="KEGG" id="mnt:21397889"/>
<dbReference type="CDD" id="cd00167">
    <property type="entry name" value="SANT"/>
    <property type="match status" value="2"/>
</dbReference>
<proteinExistence type="predicted"/>
<feature type="region of interest" description="Disordered" evidence="5">
    <location>
        <begin position="115"/>
        <end position="159"/>
    </location>
</feature>
<dbReference type="EMBL" id="KE346317">
    <property type="protein sequence ID" value="EXC32986.1"/>
    <property type="molecule type" value="Genomic_DNA"/>
</dbReference>
<evidence type="ECO:0000259" key="7">
    <source>
        <dbReference type="PROSITE" id="PS51294"/>
    </source>
</evidence>
<dbReference type="Gene3D" id="1.10.10.60">
    <property type="entry name" value="Homeodomain-like"/>
    <property type="match status" value="2"/>
</dbReference>
<feature type="domain" description="Myb-like" evidence="6">
    <location>
        <begin position="9"/>
        <end position="61"/>
    </location>
</feature>
<keyword evidence="9" id="KW-1185">Reference proteome</keyword>
<dbReference type="InterPro" id="IPR015495">
    <property type="entry name" value="Myb_TF_plants"/>
</dbReference>
<gene>
    <name evidence="8" type="ORF">L484_014766</name>
</gene>